<gene>
    <name evidence="1" type="ORF">SAMN05421804_10126</name>
</gene>
<dbReference type="Proteomes" id="UP000183255">
    <property type="component" value="Unassembled WGS sequence"/>
</dbReference>
<accession>A0A1G8FSX2</accession>
<proteinExistence type="predicted"/>
<dbReference type="EMBL" id="FNDZ01000001">
    <property type="protein sequence ID" value="SDH85258.1"/>
    <property type="molecule type" value="Genomic_DNA"/>
</dbReference>
<sequence length="424" mass="49729">MKEQKKYKWSKLDNASKIFPSTMNARDTKVFRLSCFLKDEVDKRILEEAIEPTLQSFPIYRSVLRRGVFWYYLEESDLMPMVEEEHLSLCAPLYLKESRDLLFRVLYYKNRISVEIFHALSDGAGAIWFFETLLFHYLTKRYADFFTEDFLTLLPKAAISQKMDDSFEKTYDKTSAVKGEKPSPKKRRKVYRFKGTKVEENRTKLIEGTMSTKRILALAHEYNTTMTIFLTSLYFYVILQERPQKMSHHEIVLQVPVNLRPFFASSTARNFFAAMNIVLEPKETEWTLEDIIKTVELQFQREMSLPHIKEHVDHLMALEKNPLARLIPLPLKDLTLKIANAIKDRAITSSISNVGRISMHKEFRPFIEKFSVYVSARRPQIVLCSYEDQLVISFTSPFHDTELQRLFFSFLTDKGIDVIISGNL</sequence>
<evidence type="ECO:0000313" key="1">
    <source>
        <dbReference type="EMBL" id="SDH85258.1"/>
    </source>
</evidence>
<reference evidence="1 2" key="1">
    <citation type="submission" date="2016-10" db="EMBL/GenBank/DDBJ databases">
        <authorList>
            <person name="de Groot N.N."/>
        </authorList>
    </citation>
    <scope>NUCLEOTIDE SEQUENCE [LARGE SCALE GENOMIC DNA]</scope>
    <source>
        <strain evidence="1 2">CGMCC 1.5058</strain>
    </source>
</reference>
<name>A0A1G8FSX2_9CLOT</name>
<dbReference type="RefSeq" id="WP_031572526.1">
    <property type="nucleotide sequence ID" value="NZ_FNDZ01000001.1"/>
</dbReference>
<dbReference type="AlphaFoldDB" id="A0A1G8FSX2"/>
<protein>
    <recommendedName>
        <fullName evidence="3">Alcohol acetyltransferase</fullName>
    </recommendedName>
</protein>
<evidence type="ECO:0000313" key="2">
    <source>
        <dbReference type="Proteomes" id="UP000183255"/>
    </source>
</evidence>
<evidence type="ECO:0008006" key="3">
    <source>
        <dbReference type="Google" id="ProtNLM"/>
    </source>
</evidence>
<organism evidence="1 2">
    <name type="scientific">Proteiniclasticum ruminis</name>
    <dbReference type="NCBI Taxonomy" id="398199"/>
    <lineage>
        <taxon>Bacteria</taxon>
        <taxon>Bacillati</taxon>
        <taxon>Bacillota</taxon>
        <taxon>Clostridia</taxon>
        <taxon>Eubacteriales</taxon>
        <taxon>Clostridiaceae</taxon>
        <taxon>Proteiniclasticum</taxon>
    </lineage>
</organism>